<name>A0AAN6IAR7_9EURO</name>
<dbReference type="Gene3D" id="3.30.1330.40">
    <property type="entry name" value="RutC-like"/>
    <property type="match status" value="1"/>
</dbReference>
<comment type="caution">
    <text evidence="1">The sequence shown here is derived from an EMBL/GenBank/DDBJ whole genome shotgun (WGS) entry which is preliminary data.</text>
</comment>
<dbReference type="Pfam" id="PF01042">
    <property type="entry name" value="Ribonuc_L-PSP"/>
    <property type="match status" value="1"/>
</dbReference>
<dbReference type="InterPro" id="IPR006175">
    <property type="entry name" value="YjgF/YER057c/UK114"/>
</dbReference>
<dbReference type="InterPro" id="IPR035959">
    <property type="entry name" value="RutC-like_sf"/>
</dbReference>
<keyword evidence="2" id="KW-1185">Reference proteome</keyword>
<dbReference type="Proteomes" id="UP001203852">
    <property type="component" value="Unassembled WGS sequence"/>
</dbReference>
<evidence type="ECO:0000313" key="2">
    <source>
        <dbReference type="Proteomes" id="UP001203852"/>
    </source>
</evidence>
<dbReference type="SUPFAM" id="SSF55298">
    <property type="entry name" value="YjgF-like"/>
    <property type="match status" value="1"/>
</dbReference>
<dbReference type="AlphaFoldDB" id="A0AAN6IAR7"/>
<accession>A0AAN6IAR7</accession>
<dbReference type="EMBL" id="MU404358">
    <property type="protein sequence ID" value="KAI1610491.1"/>
    <property type="molecule type" value="Genomic_DNA"/>
</dbReference>
<protein>
    <submittedName>
        <fullName evidence="1">Endoribonuclease L-PSP/chorismate mutase-like protein</fullName>
    </submittedName>
</protein>
<evidence type="ECO:0000313" key="1">
    <source>
        <dbReference type="EMBL" id="KAI1610491.1"/>
    </source>
</evidence>
<proteinExistence type="predicted"/>
<reference evidence="1" key="1">
    <citation type="journal article" date="2022" name="bioRxiv">
        <title>Deciphering the potential niche of two novel black yeast fungi from a biological soil crust based on their genomes, phenotypes, and melanin regulation.</title>
        <authorList>
            <consortium name="DOE Joint Genome Institute"/>
            <person name="Carr E.C."/>
            <person name="Barton Q."/>
            <person name="Grambo S."/>
            <person name="Sullivan M."/>
            <person name="Renfro C.M."/>
            <person name="Kuo A."/>
            <person name="Pangilinan J."/>
            <person name="Lipzen A."/>
            <person name="Keymanesh K."/>
            <person name="Savage E."/>
            <person name="Barry K."/>
            <person name="Grigoriev I.V."/>
            <person name="Riekhof W.R."/>
            <person name="Harris S.S."/>
        </authorList>
    </citation>
    <scope>NUCLEOTIDE SEQUENCE</scope>
    <source>
        <strain evidence="1">JF 03-4F</strain>
    </source>
</reference>
<organism evidence="1 2">
    <name type="scientific">Exophiala viscosa</name>
    <dbReference type="NCBI Taxonomy" id="2486360"/>
    <lineage>
        <taxon>Eukaryota</taxon>
        <taxon>Fungi</taxon>
        <taxon>Dikarya</taxon>
        <taxon>Ascomycota</taxon>
        <taxon>Pezizomycotina</taxon>
        <taxon>Eurotiomycetes</taxon>
        <taxon>Chaetothyriomycetidae</taxon>
        <taxon>Chaetothyriales</taxon>
        <taxon>Herpotrichiellaceae</taxon>
        <taxon>Exophiala</taxon>
    </lineage>
</organism>
<sequence length="141" mass="15074">MSVEYFRRPGPGGLDCEATGFSNTVVLPANARVVITAGQAGINIETNQLVTSSPEAQIEAAFDCLDAALKTAGVSNGLASAYKVTSYLTDPRYDSLMMEIWRRRCPGHRPIWASVGSHVLVLPGMIIELQAEAVLPATARL</sequence>
<gene>
    <name evidence="1" type="ORF">EDD36DRAFT_467554</name>
</gene>